<dbReference type="EMBL" id="ANHY01000002">
    <property type="protein sequence ID" value="EKV32770.1"/>
    <property type="molecule type" value="Genomic_DNA"/>
</dbReference>
<sequence>MADVTLRHLLTPERARAAGAAWYARLIEAAGGVPPVPDRKPRRAEGDAVARFRVRNATDTDSPDMQWYTFAHPFKPGDIKAGSYPQPRFEGGVLPLTWQLDTMCNNHGDGSCNLAAFTILLPRIKGGESLFVDFFESADGSPPAGGLIDDQPLLDDDYTVELVIDGVTWTASLNDGFTGRHREVLRDGPVLKRHLVTAAFKDPDGNAHMHLWCRFYADIYTTGERRDAEDNYLCTTAVMASPVNGNLENVRAYKEGDERFHPAILVRPTAFVLKRAGTPVWEAKERAMEDRDNDGHAETQVGYRPLTGPFDFNTNSAIYCTDDGLPIYAPYYRGMAIERPGKPVVHHEFDRGYSYETRAHPPFDTDPTLANYTTEVDPQYVAGHPGPYPKDINSAGDWPGLGFIPRWSARMLTTFTPKDINSDRVYTLTWGNFVNTQFWTRRNKVPVFSDRVSHAGLDDVDGKYTYYGWGEASMGGLASRERNGYHSANGTHNPNPGFSMTVWAGDEWFLDILRSEGLQAVANETPTDGARFRYSHDGLDRRFECCVYDSEIRAMAWGLRSLCNWWWVEPNKNPEAGYVKHMLEQNWMVIRDAIDNWLPQKESWSAWLRASGKDDGPGLMPYGFVNDSINHGYSFMGDFLANSGLMYAWRLGIADEAASDPWRFVQHFVKGVPLSSWNPAYGGHPYHLGLYRGDCRPSNTITSFGEMTITGTDTHYWTKDADKGEIIRPGTVNSPVQYAVIRWGNAKLAKLIGRQFGDADLVARASYVDALWDSYEFDSNTQPSDFAKDPRWMFASRAPEREYASSFQDHAAARLAGAREGEWIQVSDDAFGLYDSMPHFEQTVDSAENAPYWGYRAMPVPPKGSYNHFNAFAFSSGAWINARKHYVFTGGGHGDYHSSSINLFSPRTGKWLRVEDSPRWTLWKEEDLTSRGKTPPSWIINKPQYQFGASADDPTDWAAYSNYLPSTLCPRENIRGRLGPTATHTYGSLTHCYNPEVGLDIVTCQGTYPWWNTTAENNMWAIDSSGAKYHWDSSRSFPIKTVRGESVTTDGADTWFTFVPGTEMALYARRTTNMRLINVVTGEALVKVDEAVVDGNWTRMTPPCVIPSRRTAGEWDAVYFAKRSGGHLCVSERVNVVMPTGDRRIHTLKYDGTSFPDPAAFNIAGGFHWLGEHMPEGDTSLDHILVLIAPRTNDAPWFSLWMADISSPDPAQWTWADVTHAFAALGDDRPAQGDHYHRRFWFDPDYDAFFLIPARNGRVYAAKRPSMIGG</sequence>
<dbReference type="RefSeq" id="WP_009538597.1">
    <property type="nucleotide sequence ID" value="NZ_ANHY01000002.1"/>
</dbReference>
<keyword evidence="2" id="KW-1185">Reference proteome</keyword>
<reference evidence="1 2" key="1">
    <citation type="journal article" date="2013" name="Genome Announc.">
        <title>Draft Genome Sequence of an Alphaproteobacterium, Caenispirillum salinarum AK4(T), Isolated from a Solar Saltern.</title>
        <authorList>
            <person name="Khatri I."/>
            <person name="Singh A."/>
            <person name="Korpole S."/>
            <person name="Pinnaka A.K."/>
            <person name="Subramanian S."/>
        </authorList>
    </citation>
    <scope>NUCLEOTIDE SEQUENCE [LARGE SCALE GENOMIC DNA]</scope>
    <source>
        <strain evidence="1 2">AK4</strain>
    </source>
</reference>
<evidence type="ECO:0000313" key="1">
    <source>
        <dbReference type="EMBL" id="EKV32770.1"/>
    </source>
</evidence>
<evidence type="ECO:0000313" key="2">
    <source>
        <dbReference type="Proteomes" id="UP000009881"/>
    </source>
</evidence>
<organism evidence="1 2">
    <name type="scientific">Caenispirillum salinarum AK4</name>
    <dbReference type="NCBI Taxonomy" id="1238182"/>
    <lineage>
        <taxon>Bacteria</taxon>
        <taxon>Pseudomonadati</taxon>
        <taxon>Pseudomonadota</taxon>
        <taxon>Alphaproteobacteria</taxon>
        <taxon>Rhodospirillales</taxon>
        <taxon>Novispirillaceae</taxon>
        <taxon>Caenispirillum</taxon>
    </lineage>
</organism>
<dbReference type="STRING" id="1238182.C882_1608"/>
<name>K9H3D6_9PROT</name>
<proteinExistence type="predicted"/>
<protein>
    <submittedName>
        <fullName evidence="1">Uncharacterized protein</fullName>
    </submittedName>
</protein>
<gene>
    <name evidence="1" type="ORF">C882_1608</name>
</gene>
<dbReference type="OrthoDB" id="235631at2"/>
<comment type="caution">
    <text evidence="1">The sequence shown here is derived from an EMBL/GenBank/DDBJ whole genome shotgun (WGS) entry which is preliminary data.</text>
</comment>
<dbReference type="AlphaFoldDB" id="K9H3D6"/>
<dbReference type="Proteomes" id="UP000009881">
    <property type="component" value="Unassembled WGS sequence"/>
</dbReference>
<accession>K9H3D6</accession>